<gene>
    <name evidence="2" type="ORF">ACFPK2_05205</name>
</gene>
<evidence type="ECO:0000256" key="1">
    <source>
        <dbReference type="SAM" id="MobiDB-lite"/>
    </source>
</evidence>
<feature type="region of interest" description="Disordered" evidence="1">
    <location>
        <begin position="95"/>
        <end position="116"/>
    </location>
</feature>
<accession>A0ABW0F2C1</accession>
<proteinExistence type="predicted"/>
<organism evidence="2 3">
    <name type="scientific">Bosea minatitlanensis</name>
    <dbReference type="NCBI Taxonomy" id="128782"/>
    <lineage>
        <taxon>Bacteria</taxon>
        <taxon>Pseudomonadati</taxon>
        <taxon>Pseudomonadota</taxon>
        <taxon>Alphaproteobacteria</taxon>
        <taxon>Hyphomicrobiales</taxon>
        <taxon>Boseaceae</taxon>
        <taxon>Bosea</taxon>
    </lineage>
</organism>
<comment type="caution">
    <text evidence="2">The sequence shown here is derived from an EMBL/GenBank/DDBJ whole genome shotgun (WGS) entry which is preliminary data.</text>
</comment>
<sequence length="116" mass="13154">MLRDFPWVVVRMRCHFCRRGGDVRLAVFAEKYGAYATLGHLVIQFIKGCEWAPWNPTRRPQKYGMKCGGYCMDLRRPDPPDLPPGMSGLHLIEGGLSEKLPASPPEVERRKRVGGD</sequence>
<name>A0ABW0F2C1_9HYPH</name>
<reference evidence="3" key="1">
    <citation type="journal article" date="2019" name="Int. J. Syst. Evol. Microbiol.">
        <title>The Global Catalogue of Microorganisms (GCM) 10K type strain sequencing project: providing services to taxonomists for standard genome sequencing and annotation.</title>
        <authorList>
            <consortium name="The Broad Institute Genomics Platform"/>
            <consortium name="The Broad Institute Genome Sequencing Center for Infectious Disease"/>
            <person name="Wu L."/>
            <person name="Ma J."/>
        </authorList>
    </citation>
    <scope>NUCLEOTIDE SEQUENCE [LARGE SCALE GENOMIC DNA]</scope>
    <source>
        <strain evidence="3">CGMCC 1.15643</strain>
    </source>
</reference>
<evidence type="ECO:0000313" key="2">
    <source>
        <dbReference type="EMBL" id="MFC5292386.1"/>
    </source>
</evidence>
<evidence type="ECO:0000313" key="3">
    <source>
        <dbReference type="Proteomes" id="UP001595976"/>
    </source>
</evidence>
<protein>
    <submittedName>
        <fullName evidence="2">Uncharacterized protein</fullName>
    </submittedName>
</protein>
<dbReference type="EMBL" id="JBHSLI010000001">
    <property type="protein sequence ID" value="MFC5292386.1"/>
    <property type="molecule type" value="Genomic_DNA"/>
</dbReference>
<keyword evidence="3" id="KW-1185">Reference proteome</keyword>
<feature type="compositionally biased region" description="Basic and acidic residues" evidence="1">
    <location>
        <begin position="106"/>
        <end position="116"/>
    </location>
</feature>
<dbReference type="RefSeq" id="WP_260347596.1">
    <property type="nucleotide sequence ID" value="NZ_JAOAOS010000001.1"/>
</dbReference>
<dbReference type="Proteomes" id="UP001595976">
    <property type="component" value="Unassembled WGS sequence"/>
</dbReference>